<dbReference type="OrthoDB" id="6152067at2759"/>
<feature type="region of interest" description="Disordered" evidence="1">
    <location>
        <begin position="110"/>
        <end position="153"/>
    </location>
</feature>
<evidence type="ECO:0000313" key="3">
    <source>
        <dbReference type="Proteomes" id="UP000683360"/>
    </source>
</evidence>
<name>A0A8S3TQP3_MYTED</name>
<feature type="compositionally biased region" description="Low complexity" evidence="1">
    <location>
        <begin position="124"/>
        <end position="145"/>
    </location>
</feature>
<keyword evidence="2" id="KW-0808">Transferase</keyword>
<evidence type="ECO:0000256" key="1">
    <source>
        <dbReference type="SAM" id="MobiDB-lite"/>
    </source>
</evidence>
<evidence type="ECO:0000313" key="2">
    <source>
        <dbReference type="EMBL" id="CAG2236060.1"/>
    </source>
</evidence>
<comment type="caution">
    <text evidence="2">The sequence shown here is derived from an EMBL/GenBank/DDBJ whole genome shotgun (WGS) entry which is preliminary data.</text>
</comment>
<proteinExistence type="predicted"/>
<dbReference type="GO" id="GO:0004674">
    <property type="term" value="F:protein serine/threonine kinase activity"/>
    <property type="evidence" value="ECO:0007669"/>
    <property type="project" value="UniProtKB-EC"/>
</dbReference>
<protein>
    <submittedName>
        <fullName evidence="2">ROCK1</fullName>
        <ecNumber evidence="2">2.7.11.1</ecNumber>
    </submittedName>
</protein>
<dbReference type="Proteomes" id="UP000683360">
    <property type="component" value="Unassembled WGS sequence"/>
</dbReference>
<keyword evidence="3" id="KW-1185">Reference proteome</keyword>
<sequence length="354" mass="40651">MDQENQDDKWVLEKEQLENPRVRQLTIQGKEQYELKVYDYTKKLRRVSLTIDEQIHSFVNQEDNKVTTENRSRCRESIQEISAHKLVSKTLSEKVQYAISIIDETLSKCTGSQKEPAQRDKITSSQHNSSRSHRSYASNSSHGSRQSSYLRQRMKSEAAKCRLEFAEQEAKLQLEKSKIEEEECITAMKHARQKKNLEIDINLLAAKRDAMEAQTETENNTNELITKEENSFLEYNHPQEPELVDNTTKYSVENNIDVAMVTVSKSSEKQEVLETGEIDIAEVTLIDSSNISSALQVTTNPVLQQETNPQSFSCPVSNIETRHDAAIDYNNNANLNAATEFARLFMKNELYFLD</sequence>
<gene>
    <name evidence="2" type="ORF">MEDL_48584</name>
</gene>
<dbReference type="EMBL" id="CAJPWZ010002339">
    <property type="protein sequence ID" value="CAG2236060.1"/>
    <property type="molecule type" value="Genomic_DNA"/>
</dbReference>
<organism evidence="2 3">
    <name type="scientific">Mytilus edulis</name>
    <name type="common">Blue mussel</name>
    <dbReference type="NCBI Taxonomy" id="6550"/>
    <lineage>
        <taxon>Eukaryota</taxon>
        <taxon>Metazoa</taxon>
        <taxon>Spiralia</taxon>
        <taxon>Lophotrochozoa</taxon>
        <taxon>Mollusca</taxon>
        <taxon>Bivalvia</taxon>
        <taxon>Autobranchia</taxon>
        <taxon>Pteriomorphia</taxon>
        <taxon>Mytilida</taxon>
        <taxon>Mytiloidea</taxon>
        <taxon>Mytilidae</taxon>
        <taxon>Mytilinae</taxon>
        <taxon>Mytilus</taxon>
    </lineage>
</organism>
<accession>A0A8S3TQP3</accession>
<reference evidence="2" key="1">
    <citation type="submission" date="2021-03" db="EMBL/GenBank/DDBJ databases">
        <authorList>
            <person name="Bekaert M."/>
        </authorList>
    </citation>
    <scope>NUCLEOTIDE SEQUENCE</scope>
</reference>
<dbReference type="EC" id="2.7.11.1" evidence="2"/>
<dbReference type="AlphaFoldDB" id="A0A8S3TQP3"/>